<dbReference type="SMART" id="SM00474">
    <property type="entry name" value="35EXOc"/>
    <property type="match status" value="1"/>
</dbReference>
<dbReference type="FunFam" id="3.30.420.10:FF:000074">
    <property type="entry name" value="exonuclease mut-7 homolog isoform X2"/>
    <property type="match status" value="1"/>
</dbReference>
<feature type="region of interest" description="Disordered" evidence="4">
    <location>
        <begin position="550"/>
        <end position="582"/>
    </location>
</feature>
<feature type="domain" description="3'-5' exonuclease" evidence="5">
    <location>
        <begin position="336"/>
        <end position="537"/>
    </location>
</feature>
<keyword evidence="3 6" id="KW-0269">Exonuclease</keyword>
<dbReference type="PANTHER" id="PTHR47765">
    <property type="entry name" value="3'-5' EXONUCLEASE DOMAIN-CONTAINING PROTEIN"/>
    <property type="match status" value="1"/>
</dbReference>
<dbReference type="CDD" id="cd06146">
    <property type="entry name" value="mut-7_like_exo"/>
    <property type="match status" value="1"/>
</dbReference>
<keyword evidence="7" id="KW-1185">Reference proteome</keyword>
<dbReference type="GO" id="GO:0003676">
    <property type="term" value="F:nucleic acid binding"/>
    <property type="evidence" value="ECO:0007669"/>
    <property type="project" value="InterPro"/>
</dbReference>
<dbReference type="EMBL" id="VYZL01004924">
    <property type="protein sequence ID" value="NWR64999.1"/>
    <property type="molecule type" value="Genomic_DNA"/>
</dbReference>
<dbReference type="Pfam" id="PF01612">
    <property type="entry name" value="DNA_pol_A_exo1"/>
    <property type="match status" value="1"/>
</dbReference>
<dbReference type="InterPro" id="IPR012337">
    <property type="entry name" value="RNaseH-like_sf"/>
</dbReference>
<evidence type="ECO:0000259" key="5">
    <source>
        <dbReference type="SMART" id="SM00474"/>
    </source>
</evidence>
<feature type="compositionally biased region" description="Polar residues" evidence="4">
    <location>
        <begin position="565"/>
        <end position="577"/>
    </location>
</feature>
<dbReference type="OrthoDB" id="18193at2759"/>
<dbReference type="Pfam" id="PF01927">
    <property type="entry name" value="Mut7-C"/>
    <property type="match status" value="1"/>
</dbReference>
<proteinExistence type="predicted"/>
<dbReference type="Gene3D" id="3.30.420.10">
    <property type="entry name" value="Ribonuclease H-like superfamily/Ribonuclease H"/>
    <property type="match status" value="1"/>
</dbReference>
<sequence>VSQQLKEEIRRGFAGLEDPLAGLLDMLEGSSDWKGKGHCLGYYITTELELWMKECPAVQQSGTELKKLQARVLGILAQCPANLLDPLISIYQLHTADRNYLLEHVSHLYHKGDYKEAAMLSIKLKLQPDQDVEKMCTPLLLQDKTNLVEDYVGEYPELQSKLLQILDTWCEPGFNIRDITRQYQGLFRYKPDKLNRKMLSKLVFRLLDRFNVDPALCPNVINQRHLRTLHYLFYKRFVEKTMTQENWTDHVQSTVGENRWLQGHLSQLLIRYCDLPTAARWARRFSLPKEVLPHGVAEELQKLQIQERVEEATKADNDEESKKKDYYQLPIPRSNIHFLQTWEETLQCWEKVLQPGQVVGIDMEWRPSFGMVGKPRVSLLQMALKDEVFLLDVPQLLEQAEAEGEKEKLPHFIQMLYSDAAITKLGYGMSGDLSGLAATCPALKDTEKQVRGMVDLLAVDKQVDVLSPEQSCEDGGFRQPEKGLSLLVQHVLGKPLDKTEQLSNWEKRPLREEQILYAASDAYCLLEIYEKLCKDPASFGLSSDLTGSLVGKPSIKPRTKKQLNKQEVPSPSGQQCKGSKVETWHPPAPISPKEFSVVCDNMLQGLGRYLRCLGVDVQMLENEDDHRKAAEIARQEGRVILTSGLPYQTLQSQVGEGRCFSVNCSEKAKEQALQVLKHFNVQVSLADIFSRCQ</sequence>
<evidence type="ECO:0000256" key="2">
    <source>
        <dbReference type="ARBA" id="ARBA00022801"/>
    </source>
</evidence>
<evidence type="ECO:0000313" key="7">
    <source>
        <dbReference type="Proteomes" id="UP000551127"/>
    </source>
</evidence>
<dbReference type="Proteomes" id="UP000551127">
    <property type="component" value="Unassembled WGS sequence"/>
</dbReference>
<reference evidence="6 7" key="1">
    <citation type="submission" date="2019-09" db="EMBL/GenBank/DDBJ databases">
        <title>Bird 10,000 Genomes (B10K) Project - Family phase.</title>
        <authorList>
            <person name="Zhang G."/>
        </authorList>
    </citation>
    <scope>NUCLEOTIDE SEQUENCE [LARGE SCALE GENOMIC DNA]</scope>
    <source>
        <strain evidence="6">B10K-DU-012-80</strain>
    </source>
</reference>
<comment type="caution">
    <text evidence="6">The sequence shown here is derived from an EMBL/GenBank/DDBJ whole genome shotgun (WGS) entry which is preliminary data.</text>
</comment>
<keyword evidence="1" id="KW-0540">Nuclease</keyword>
<evidence type="ECO:0000256" key="1">
    <source>
        <dbReference type="ARBA" id="ARBA00022722"/>
    </source>
</evidence>
<evidence type="ECO:0000313" key="6">
    <source>
        <dbReference type="EMBL" id="NWR64999.1"/>
    </source>
</evidence>
<gene>
    <name evidence="6" type="primary">Exd3</name>
    <name evidence="6" type="ORF">BUCABY_R13068</name>
</gene>
<dbReference type="GO" id="GO:0008408">
    <property type="term" value="F:3'-5' exonuclease activity"/>
    <property type="evidence" value="ECO:0007669"/>
    <property type="project" value="InterPro"/>
</dbReference>
<dbReference type="GO" id="GO:0006139">
    <property type="term" value="P:nucleobase-containing compound metabolic process"/>
    <property type="evidence" value="ECO:0007669"/>
    <property type="project" value="InterPro"/>
</dbReference>
<dbReference type="InterPro" id="IPR002562">
    <property type="entry name" value="3'-5'_exonuclease_dom"/>
</dbReference>
<dbReference type="InterPro" id="IPR037432">
    <property type="entry name" value="Mut-7_DEDDy_dom"/>
</dbReference>
<accession>A0A7K4Z115</accession>
<dbReference type="PANTHER" id="PTHR47765:SF2">
    <property type="entry name" value="EXONUCLEASE MUT-7 HOMOLOG"/>
    <property type="match status" value="1"/>
</dbReference>
<feature type="non-terminal residue" evidence="6">
    <location>
        <position position="1"/>
    </location>
</feature>
<dbReference type="InterPro" id="IPR036397">
    <property type="entry name" value="RNaseH_sf"/>
</dbReference>
<dbReference type="SUPFAM" id="SSF53098">
    <property type="entry name" value="Ribonuclease H-like"/>
    <property type="match status" value="1"/>
</dbReference>
<dbReference type="InterPro" id="IPR052408">
    <property type="entry name" value="Exonuclease_MUT-7-like"/>
</dbReference>
<dbReference type="InterPro" id="IPR002782">
    <property type="entry name" value="Mut7-C_RNAse_dom"/>
</dbReference>
<feature type="non-terminal residue" evidence="6">
    <location>
        <position position="693"/>
    </location>
</feature>
<dbReference type="AlphaFoldDB" id="A0A7K4Z115"/>
<evidence type="ECO:0000256" key="3">
    <source>
        <dbReference type="ARBA" id="ARBA00022839"/>
    </source>
</evidence>
<protein>
    <submittedName>
        <fullName evidence="6">MUT7 Exonuclease</fullName>
    </submittedName>
</protein>
<evidence type="ECO:0000256" key="4">
    <source>
        <dbReference type="SAM" id="MobiDB-lite"/>
    </source>
</evidence>
<name>A0A7K4Z115_BUCAB</name>
<organism evidence="6 7">
    <name type="scientific">Bucorvus abyssinicus</name>
    <name type="common">Northern ground-hornbill</name>
    <name type="synonym">Abyssinian ground-hornbill</name>
    <dbReference type="NCBI Taxonomy" id="153643"/>
    <lineage>
        <taxon>Eukaryota</taxon>
        <taxon>Metazoa</taxon>
        <taxon>Chordata</taxon>
        <taxon>Craniata</taxon>
        <taxon>Vertebrata</taxon>
        <taxon>Euteleostomi</taxon>
        <taxon>Archelosauria</taxon>
        <taxon>Archosauria</taxon>
        <taxon>Dinosauria</taxon>
        <taxon>Saurischia</taxon>
        <taxon>Theropoda</taxon>
        <taxon>Coelurosauria</taxon>
        <taxon>Aves</taxon>
        <taxon>Neognathae</taxon>
        <taxon>Neoaves</taxon>
        <taxon>Telluraves</taxon>
        <taxon>Coraciimorphae</taxon>
        <taxon>Bucerotiformes</taxon>
        <taxon>Bucorvidae</taxon>
        <taxon>Bucorvus</taxon>
    </lineage>
</organism>
<keyword evidence="2" id="KW-0378">Hydrolase</keyword>